<evidence type="ECO:0000313" key="2">
    <source>
        <dbReference type="Proteomes" id="UP001057402"/>
    </source>
</evidence>
<gene>
    <name evidence="1" type="ORF">MLD38_003964</name>
</gene>
<organism evidence="1 2">
    <name type="scientific">Melastoma candidum</name>
    <dbReference type="NCBI Taxonomy" id="119954"/>
    <lineage>
        <taxon>Eukaryota</taxon>
        <taxon>Viridiplantae</taxon>
        <taxon>Streptophyta</taxon>
        <taxon>Embryophyta</taxon>
        <taxon>Tracheophyta</taxon>
        <taxon>Spermatophyta</taxon>
        <taxon>Magnoliopsida</taxon>
        <taxon>eudicotyledons</taxon>
        <taxon>Gunneridae</taxon>
        <taxon>Pentapetalae</taxon>
        <taxon>rosids</taxon>
        <taxon>malvids</taxon>
        <taxon>Myrtales</taxon>
        <taxon>Melastomataceae</taxon>
        <taxon>Melastomatoideae</taxon>
        <taxon>Melastomateae</taxon>
        <taxon>Melastoma</taxon>
    </lineage>
</organism>
<keyword evidence="2" id="KW-1185">Reference proteome</keyword>
<accession>A0ACB9S8T9</accession>
<name>A0ACB9S8T9_9MYRT</name>
<evidence type="ECO:0000313" key="1">
    <source>
        <dbReference type="EMBL" id="KAI4385983.1"/>
    </source>
</evidence>
<proteinExistence type="predicted"/>
<reference evidence="2" key="1">
    <citation type="journal article" date="2023" name="Front. Plant Sci.">
        <title>Chromosomal-level genome assembly of Melastoma candidum provides insights into trichome evolution.</title>
        <authorList>
            <person name="Zhong Y."/>
            <person name="Wu W."/>
            <person name="Sun C."/>
            <person name="Zou P."/>
            <person name="Liu Y."/>
            <person name="Dai S."/>
            <person name="Zhou R."/>
        </authorList>
    </citation>
    <scope>NUCLEOTIDE SEQUENCE [LARGE SCALE GENOMIC DNA]</scope>
</reference>
<dbReference type="EMBL" id="CM042881">
    <property type="protein sequence ID" value="KAI4385983.1"/>
    <property type="molecule type" value="Genomic_DNA"/>
</dbReference>
<dbReference type="Proteomes" id="UP001057402">
    <property type="component" value="Chromosome 2"/>
</dbReference>
<sequence>MKLQERFHTDAKLSYADFHHSVMQSGSSDYASSPRIEADSNDDDELVKYMSNLPAFLRRPKTVQERTFSVGVLDWGRLEKW</sequence>
<protein>
    <submittedName>
        <fullName evidence="1">Uncharacterized protein</fullName>
    </submittedName>
</protein>
<comment type="caution">
    <text evidence="1">The sequence shown here is derived from an EMBL/GenBank/DDBJ whole genome shotgun (WGS) entry which is preliminary data.</text>
</comment>